<dbReference type="InterPro" id="IPR051533">
    <property type="entry name" value="WaaL-like"/>
</dbReference>
<dbReference type="InterPro" id="IPR007016">
    <property type="entry name" value="O-antigen_ligase-rel_domated"/>
</dbReference>
<gene>
    <name evidence="7" type="ORF">ACFQ2O_21500</name>
</gene>
<keyword evidence="8" id="KW-1185">Reference proteome</keyword>
<feature type="transmembrane region" description="Helical" evidence="5">
    <location>
        <begin position="172"/>
        <end position="191"/>
    </location>
</feature>
<keyword evidence="7" id="KW-0436">Ligase</keyword>
<keyword evidence="4 5" id="KW-0472">Membrane</keyword>
<organism evidence="7 8">
    <name type="scientific">Pontibacter rugosus</name>
    <dbReference type="NCBI Taxonomy" id="1745966"/>
    <lineage>
        <taxon>Bacteria</taxon>
        <taxon>Pseudomonadati</taxon>
        <taxon>Bacteroidota</taxon>
        <taxon>Cytophagia</taxon>
        <taxon>Cytophagales</taxon>
        <taxon>Hymenobacteraceae</taxon>
        <taxon>Pontibacter</taxon>
    </lineage>
</organism>
<feature type="non-terminal residue" evidence="7">
    <location>
        <position position="1"/>
    </location>
</feature>
<evidence type="ECO:0000313" key="7">
    <source>
        <dbReference type="EMBL" id="MFD1188799.1"/>
    </source>
</evidence>
<keyword evidence="2 5" id="KW-0812">Transmembrane</keyword>
<evidence type="ECO:0000256" key="3">
    <source>
        <dbReference type="ARBA" id="ARBA00022989"/>
    </source>
</evidence>
<dbReference type="GO" id="GO:0016874">
    <property type="term" value="F:ligase activity"/>
    <property type="evidence" value="ECO:0007669"/>
    <property type="project" value="UniProtKB-KW"/>
</dbReference>
<evidence type="ECO:0000256" key="2">
    <source>
        <dbReference type="ARBA" id="ARBA00022692"/>
    </source>
</evidence>
<feature type="transmembrane region" description="Helical" evidence="5">
    <location>
        <begin position="146"/>
        <end position="166"/>
    </location>
</feature>
<sequence length="195" mass="22383">FKSLKKSLLFLCFLLASIYALIHVPTVSYRIDELLDTKLQPPSGKPWDPDGGEQYNSTNIRVGIVICSFELIKKHWLFGLGQSEVQPALNQCYSRFSMEGPDDYKSAEYNTHNQYIHFWLSSGLLGIVLFIGYIMYIFYRSFIKNDILLFTFMVFISICIATENILARHSGVVFVALFSSFLMFRNSKLLTTDAK</sequence>
<evidence type="ECO:0000256" key="1">
    <source>
        <dbReference type="ARBA" id="ARBA00004141"/>
    </source>
</evidence>
<dbReference type="Proteomes" id="UP001597094">
    <property type="component" value="Unassembled WGS sequence"/>
</dbReference>
<dbReference type="RefSeq" id="WP_377532923.1">
    <property type="nucleotide sequence ID" value="NZ_JBHTLD010000394.1"/>
</dbReference>
<reference evidence="8" key="1">
    <citation type="journal article" date="2019" name="Int. J. Syst. Evol. Microbiol.">
        <title>The Global Catalogue of Microorganisms (GCM) 10K type strain sequencing project: providing services to taxonomists for standard genome sequencing and annotation.</title>
        <authorList>
            <consortium name="The Broad Institute Genomics Platform"/>
            <consortium name="The Broad Institute Genome Sequencing Center for Infectious Disease"/>
            <person name="Wu L."/>
            <person name="Ma J."/>
        </authorList>
    </citation>
    <scope>NUCLEOTIDE SEQUENCE [LARGE SCALE GENOMIC DNA]</scope>
    <source>
        <strain evidence="8">JCM 31319</strain>
    </source>
</reference>
<accession>A0ABW3SV54</accession>
<keyword evidence="3 5" id="KW-1133">Transmembrane helix</keyword>
<dbReference type="PANTHER" id="PTHR37422">
    <property type="entry name" value="TEICHURONIC ACID BIOSYNTHESIS PROTEIN TUAE"/>
    <property type="match status" value="1"/>
</dbReference>
<dbReference type="Pfam" id="PF04932">
    <property type="entry name" value="Wzy_C"/>
    <property type="match status" value="1"/>
</dbReference>
<comment type="subcellular location">
    <subcellularLocation>
        <location evidence="1">Membrane</location>
        <topology evidence="1">Multi-pass membrane protein</topology>
    </subcellularLocation>
</comment>
<feature type="transmembrane region" description="Helical" evidence="5">
    <location>
        <begin position="116"/>
        <end position="139"/>
    </location>
</feature>
<comment type="caution">
    <text evidence="7">The sequence shown here is derived from an EMBL/GenBank/DDBJ whole genome shotgun (WGS) entry which is preliminary data.</text>
</comment>
<evidence type="ECO:0000313" key="8">
    <source>
        <dbReference type="Proteomes" id="UP001597094"/>
    </source>
</evidence>
<evidence type="ECO:0000256" key="5">
    <source>
        <dbReference type="SAM" id="Phobius"/>
    </source>
</evidence>
<proteinExistence type="predicted"/>
<dbReference type="EMBL" id="JBHTLD010000394">
    <property type="protein sequence ID" value="MFD1188799.1"/>
    <property type="molecule type" value="Genomic_DNA"/>
</dbReference>
<evidence type="ECO:0000256" key="4">
    <source>
        <dbReference type="ARBA" id="ARBA00023136"/>
    </source>
</evidence>
<feature type="domain" description="O-antigen ligase-related" evidence="6">
    <location>
        <begin position="7"/>
        <end position="131"/>
    </location>
</feature>
<protein>
    <submittedName>
        <fullName evidence="7">O-antigen ligase family protein</fullName>
    </submittedName>
</protein>
<name>A0ABW3SV54_9BACT</name>
<evidence type="ECO:0000259" key="6">
    <source>
        <dbReference type="Pfam" id="PF04932"/>
    </source>
</evidence>
<dbReference type="PANTHER" id="PTHR37422:SF13">
    <property type="entry name" value="LIPOPOLYSACCHARIDE BIOSYNTHESIS PROTEIN PA4999-RELATED"/>
    <property type="match status" value="1"/>
</dbReference>